<accession>A0A5B0KR92</accession>
<evidence type="ECO:0000259" key="2">
    <source>
        <dbReference type="Pfam" id="PF13400"/>
    </source>
</evidence>
<dbReference type="InterPro" id="IPR036465">
    <property type="entry name" value="vWFA_dom_sf"/>
</dbReference>
<organism evidence="3 6">
    <name type="scientific">Azospirillum argentinense</name>
    <dbReference type="NCBI Taxonomy" id="2970906"/>
    <lineage>
        <taxon>Bacteria</taxon>
        <taxon>Pseudomonadati</taxon>
        <taxon>Pseudomonadota</taxon>
        <taxon>Alphaproteobacteria</taxon>
        <taxon>Rhodospirillales</taxon>
        <taxon>Azospirillaceae</taxon>
        <taxon>Azospirillum</taxon>
    </lineage>
</organism>
<keyword evidence="1" id="KW-0812">Transmembrane</keyword>
<reference evidence="5 8" key="3">
    <citation type="submission" date="2024-11" db="EMBL/GenBank/DDBJ databases">
        <title>Draft genome sequences of two bacteria associated to sugarcane roots in Colombia.</title>
        <authorList>
            <person name="Pardo-Diaz S."/>
            <person name="Masmela-Mendoza J."/>
            <person name="Delgadillo-Duran P."/>
            <person name="Bautista E.J."/>
            <person name="Rojas-Tapias D.F."/>
        </authorList>
    </citation>
    <scope>NUCLEOTIDE SEQUENCE [LARGE SCALE GENOMIC DNA]</scope>
    <source>
        <strain evidence="5 8">Ap18</strain>
    </source>
</reference>
<dbReference type="RefSeq" id="WP_040136859.1">
    <property type="nucleotide sequence ID" value="NZ_CP007795.1"/>
</dbReference>
<dbReference type="KEGG" id="abq:ABAZ39_26275"/>
<dbReference type="EMBL" id="CP007795">
    <property type="protein sequence ID" value="AIB15401.1"/>
    <property type="molecule type" value="Genomic_DNA"/>
</dbReference>
<evidence type="ECO:0000313" key="6">
    <source>
        <dbReference type="Proteomes" id="UP000027186"/>
    </source>
</evidence>
<dbReference type="Gene3D" id="3.40.50.410">
    <property type="entry name" value="von Willebrand factor, type A domain"/>
    <property type="match status" value="1"/>
</dbReference>
<dbReference type="SUPFAM" id="SSF53300">
    <property type="entry name" value="vWA-like"/>
    <property type="match status" value="1"/>
</dbReference>
<proteinExistence type="predicted"/>
<dbReference type="Proteomes" id="UP000325333">
    <property type="component" value="Unassembled WGS sequence"/>
</dbReference>
<sequence length="498" mass="53677">MKKTAVRRRRAGAAAQHLLSALRGCLDDRRGATAVMVAAIVVPLIGAIGLSVDMGRGYLVRQRLSSAIDAGALAGGRVLDTTNVQADAIQYFRANIPTTYLDTTIPDPEVTISADRQTVSVKSSVRVPTTLIRVLGIDTLPITVENRVRRQMSGGLELALVLDVTGSMATDNRIGKLRDAATSLVNILFGNQTDTQKLWISVVPYSAEVNLGTGHGDWMTLSGPSTGAYSPSTWRGCVEARPSPYDEDDTPPMVAGFKRFLYPSTKSMNNGKGGGDNDWPTITDTGTYTNSNDRTGPNLGCGFPVLPLTNVKKDLLDKIATLQPVSRGGTMANLGLQAGWFTVSPRWQGLWGGPTPKGMPLDYGSPEMSKAIVLVTDGENGWFDYSKPPTGDYTAYGRIDEGRLGTKSFSESTSEINKRMARLCEKLKNPGVLDADGKPKPGITIYTITIGQTNANTQALYRNCASQPSYYWDTPSPDQLKSVFQSIGSQLSNLRLEQ</sequence>
<name>A0A060DNF4_9PROT</name>
<dbReference type="Proteomes" id="UP001628281">
    <property type="component" value="Unassembled WGS sequence"/>
</dbReference>
<dbReference type="InterPro" id="IPR028087">
    <property type="entry name" value="Tad_N"/>
</dbReference>
<feature type="domain" description="Putative Flp pilus-assembly TadG-like N-terminal" evidence="2">
    <location>
        <begin position="31"/>
        <end position="77"/>
    </location>
</feature>
<keyword evidence="1" id="KW-0472">Membrane</keyword>
<keyword evidence="8" id="KW-1185">Reference proteome</keyword>
<dbReference type="OrthoDB" id="7522752at2"/>
<evidence type="ECO:0000313" key="4">
    <source>
        <dbReference type="EMBL" id="KAA1054223.1"/>
    </source>
</evidence>
<evidence type="ECO:0000313" key="7">
    <source>
        <dbReference type="Proteomes" id="UP000325333"/>
    </source>
</evidence>
<dbReference type="Pfam" id="PF13400">
    <property type="entry name" value="Tad"/>
    <property type="match status" value="1"/>
</dbReference>
<feature type="transmembrane region" description="Helical" evidence="1">
    <location>
        <begin position="33"/>
        <end position="52"/>
    </location>
</feature>
<geneLocation type="plasmid" evidence="3 6">
    <name>AbAZ39_p2</name>
</geneLocation>
<keyword evidence="1" id="KW-1133">Transmembrane helix</keyword>
<keyword evidence="3" id="KW-0614">Plasmid</keyword>
<reference evidence="4 7" key="2">
    <citation type="submission" date="2019-07" db="EMBL/GenBank/DDBJ databases">
        <title>Genome sequencing of the stress-tolerant strain Azospirillum brasilense Az19.</title>
        <authorList>
            <person name="Maroniche G.A."/>
            <person name="Garcia J.E."/>
            <person name="Pagnussat L."/>
            <person name="Amenta M."/>
            <person name="Creus C.M."/>
        </authorList>
    </citation>
    <scope>NUCLEOTIDE SEQUENCE [LARGE SCALE GENOMIC DNA]</scope>
    <source>
        <strain evidence="4 7">Az19</strain>
    </source>
</reference>
<evidence type="ECO:0000313" key="8">
    <source>
        <dbReference type="Proteomes" id="UP001628281"/>
    </source>
</evidence>
<evidence type="ECO:0000256" key="1">
    <source>
        <dbReference type="SAM" id="Phobius"/>
    </source>
</evidence>
<reference evidence="3 6" key="1">
    <citation type="journal article" date="2014" name="Genome Announc.">
        <title>Complete Genome Sequence of the Model Rhizosphere Strain Azospirillum brasilense Az39, Successfully Applied in Agriculture.</title>
        <authorList>
            <person name="Rivera D."/>
            <person name="Revale S."/>
            <person name="Molina R."/>
            <person name="Gualpa J."/>
            <person name="Puente M."/>
            <person name="Maroniche G."/>
            <person name="Paris G."/>
            <person name="Baker D."/>
            <person name="Clavijo B."/>
            <person name="McLay K."/>
            <person name="Spaepen S."/>
            <person name="Perticari A."/>
            <person name="Vazquez M."/>
            <person name="Wisniewski-Dye F."/>
            <person name="Watkins C."/>
            <person name="Martinez-Abarca F."/>
            <person name="Vanderleyden J."/>
            <person name="Cassan F."/>
        </authorList>
    </citation>
    <scope>NUCLEOTIDE SEQUENCE [LARGE SCALE GENOMIC DNA]</scope>
    <source>
        <strain evidence="3 6">Az39</strain>
        <plasmid evidence="3">AbAZ39_p2</plasmid>
    </source>
</reference>
<gene>
    <name evidence="3" type="ORF">ABAZ39_26275</name>
    <name evidence="5" type="ORF">ACJ41P_26660</name>
    <name evidence="4" type="ORF">FH063_002125</name>
</gene>
<accession>A0A060DNF4</accession>
<dbReference type="EMBL" id="VEWN01000011">
    <property type="protein sequence ID" value="KAA1054223.1"/>
    <property type="molecule type" value="Genomic_DNA"/>
</dbReference>
<evidence type="ECO:0000313" key="5">
    <source>
        <dbReference type="EMBL" id="MFL7904738.1"/>
    </source>
</evidence>
<dbReference type="EMBL" id="JBJLSN010000055">
    <property type="protein sequence ID" value="MFL7904738.1"/>
    <property type="molecule type" value="Genomic_DNA"/>
</dbReference>
<evidence type="ECO:0000313" key="3">
    <source>
        <dbReference type="EMBL" id="AIB15401.1"/>
    </source>
</evidence>
<dbReference type="Proteomes" id="UP000027186">
    <property type="component" value="Plasmid AbAZ39_p2"/>
</dbReference>
<dbReference type="AlphaFoldDB" id="A0A060DNF4"/>
<protein>
    <submittedName>
        <fullName evidence="5">Pilus assembly protein TadG-related protein</fullName>
    </submittedName>
</protein>